<keyword evidence="1" id="KW-0496">Mitochondrion</keyword>
<evidence type="ECO:0000259" key="3">
    <source>
        <dbReference type="PROSITE" id="PS50969"/>
    </source>
</evidence>
<evidence type="ECO:0000256" key="2">
    <source>
        <dbReference type="SAM" id="MobiDB-lite"/>
    </source>
</evidence>
<dbReference type="GO" id="GO:0015031">
    <property type="term" value="P:protein transport"/>
    <property type="evidence" value="ECO:0007669"/>
    <property type="project" value="UniProtKB-KW"/>
</dbReference>
<dbReference type="GO" id="GO:0005744">
    <property type="term" value="C:TIM23 mitochondrial import inner membrane translocase complex"/>
    <property type="evidence" value="ECO:0007669"/>
    <property type="project" value="UniProtKB-UniRule"/>
</dbReference>
<keyword evidence="1" id="KW-0653">Protein transport</keyword>
<dbReference type="Gene3D" id="3.40.50.1000">
    <property type="entry name" value="HAD superfamily/HAD-like"/>
    <property type="match status" value="1"/>
</dbReference>
<dbReference type="SMART" id="SM00577">
    <property type="entry name" value="CPDc"/>
    <property type="match status" value="1"/>
</dbReference>
<comment type="subunit">
    <text evidence="1">Component of the TIM23 complex.</text>
</comment>
<comment type="subcellular location">
    <subcellularLocation>
        <location evidence="1">Mitochondrion inner membrane</location>
        <topology evidence="1">Single-pass membrane protein</topology>
    </subcellularLocation>
</comment>
<dbReference type="GeneID" id="13452560"/>
<dbReference type="PANTHER" id="PTHR12210">
    <property type="entry name" value="DULLARD PROTEIN PHOSPHATASE"/>
    <property type="match status" value="1"/>
</dbReference>
<evidence type="ECO:0000313" key="4">
    <source>
        <dbReference type="EMBL" id="CBZ30505.1"/>
    </source>
</evidence>
<reference evidence="4 5" key="1">
    <citation type="journal article" date="2011" name="Genome Res.">
        <title>Chromosome and gene copy number variation allow major structural change between species and strains of Leishmania.</title>
        <authorList>
            <person name="Rogers M.B."/>
            <person name="Hilley J.D."/>
            <person name="Dickens N.J."/>
            <person name="Wilkes J."/>
            <person name="Bates P.A."/>
            <person name="Depledge D.P."/>
            <person name="Harris D."/>
            <person name="Her Y."/>
            <person name="Herzyk P."/>
            <person name="Imamura H."/>
            <person name="Otto T.D."/>
            <person name="Sanders M."/>
            <person name="Seeger K."/>
            <person name="Dujardin J.C."/>
            <person name="Berriman M."/>
            <person name="Smith D.F."/>
            <person name="Hertz-Fowler C."/>
            <person name="Mottram J.C."/>
        </authorList>
    </citation>
    <scope>NUCLEOTIDE SEQUENCE [LARGE SCALE GENOMIC DNA]</scope>
    <source>
        <strain evidence="4 5">MHOM/GT/2001/U1103</strain>
    </source>
</reference>
<dbReference type="InterPro" id="IPR004274">
    <property type="entry name" value="FCP1_dom"/>
</dbReference>
<feature type="compositionally biased region" description="Basic residues" evidence="2">
    <location>
        <begin position="199"/>
        <end position="213"/>
    </location>
</feature>
<dbReference type="InterPro" id="IPR036412">
    <property type="entry name" value="HAD-like_sf"/>
</dbReference>
<dbReference type="PROSITE" id="PS50969">
    <property type="entry name" value="FCP1"/>
    <property type="match status" value="1"/>
</dbReference>
<dbReference type="AlphaFoldDB" id="E9B5I5"/>
<organism evidence="4 5">
    <name type="scientific">Leishmania mexicana (strain MHOM/GT/2001/U1103)</name>
    <dbReference type="NCBI Taxonomy" id="929439"/>
    <lineage>
        <taxon>Eukaryota</taxon>
        <taxon>Discoba</taxon>
        <taxon>Euglenozoa</taxon>
        <taxon>Kinetoplastea</taxon>
        <taxon>Metakinetoplastina</taxon>
        <taxon>Trypanosomatida</taxon>
        <taxon>Trypanosomatidae</taxon>
        <taxon>Leishmaniinae</taxon>
        <taxon>Leishmania</taxon>
    </lineage>
</organism>
<dbReference type="Pfam" id="PF03031">
    <property type="entry name" value="NIF"/>
    <property type="match status" value="1"/>
</dbReference>
<dbReference type="InterPro" id="IPR050365">
    <property type="entry name" value="TIM50"/>
</dbReference>
<feature type="region of interest" description="Disordered" evidence="2">
    <location>
        <begin position="32"/>
        <end position="70"/>
    </location>
</feature>
<dbReference type="Proteomes" id="UP000007259">
    <property type="component" value="Chromosome 33"/>
</dbReference>
<keyword evidence="1" id="KW-0811">Translocation</keyword>
<feature type="compositionally biased region" description="Low complexity" evidence="2">
    <location>
        <begin position="480"/>
        <end position="494"/>
    </location>
</feature>
<evidence type="ECO:0000313" key="5">
    <source>
        <dbReference type="Proteomes" id="UP000007259"/>
    </source>
</evidence>
<comment type="similarity">
    <text evidence="1">Belongs to the TIM50 family.</text>
</comment>
<proteinExistence type="inferred from homology"/>
<dbReference type="EMBL" id="FR799586">
    <property type="protein sequence ID" value="CBZ30505.1"/>
    <property type="molecule type" value="Genomic_DNA"/>
</dbReference>
<feature type="domain" description="FCP1 homology" evidence="3">
    <location>
        <begin position="294"/>
        <end position="439"/>
    </location>
</feature>
<comment type="function">
    <text evidence="1">Essential component of the TIM23 complex, a complex that mediates the translocation of transit peptide-containing proteins across the mitochondrial inner membrane.</text>
</comment>
<feature type="compositionally biased region" description="Basic and acidic residues" evidence="2">
    <location>
        <begin position="32"/>
        <end position="49"/>
    </location>
</feature>
<feature type="compositionally biased region" description="Low complexity" evidence="2">
    <location>
        <begin position="231"/>
        <end position="241"/>
    </location>
</feature>
<sequence length="586" mass="64881">MSGGAEGANVTLAPAALHPLADAKEERRECAGARTVCRPEGRSNPKQRQDLVSTTMSFSRPQRSPHRTLRHSRTAALLTDLHLARHSRNCFPRRPLRASHSTQCLLPNNADAADNDAAIPTSYSVTTYTTTTYINCEDVSGSDSEYSEYDLVNEQMQDFLLDSDDTSDGDAEVEDILGFGAVFMGGLIPTWSRDAHHARAWRRTTKPSRRRIAKKSESCSSLSNAARPTASSSTTMLSDLDTTVREAMGTGGAAQRRGTRKQRRAMANGERRWLVPPLSAVSVEVTDGGNNGRRQLPWFTVVFDLDETLVGARYGPIHLRPHVGELLRSLHRLPVEIIVWTAGTAHYVNPILHAIGQACGRRQWFHHIISRHRRWYRGANTCVKDLKQLGRPLDRLVMVENNPISALPQPSLCVLLEDYLRPNAADESLLVLKELFERLALQYERESRTSSVTDTCEQAAEEDWPAQRHTRSPRNRLPDPTTARTTALPSSAPPSLELLVRDDAALQLVEFRMEDIFKEDGVSNLQRAEMREMVGGADTLRCLCLCYTPPLLPSSTAAAAPGTAALVSCVSTAMRSYGSVNPLRPF</sequence>
<dbReference type="InterPro" id="IPR023214">
    <property type="entry name" value="HAD_sf"/>
</dbReference>
<protein>
    <recommendedName>
        <fullName evidence="1">Mitochondrial import inner membrane translocase subunit TIM50</fullName>
    </recommendedName>
</protein>
<dbReference type="RefSeq" id="XP_003878952.1">
    <property type="nucleotide sequence ID" value="XM_003878903.1"/>
</dbReference>
<dbReference type="SUPFAM" id="SSF56784">
    <property type="entry name" value="HAD-like"/>
    <property type="match status" value="1"/>
</dbReference>
<dbReference type="KEGG" id="lmi:LMXM_33_3920"/>
<accession>E9B5I5</accession>
<feature type="compositionally biased region" description="Polar residues" evidence="2">
    <location>
        <begin position="218"/>
        <end position="230"/>
    </location>
</feature>
<keyword evidence="1" id="KW-0809">Transit peptide</keyword>
<evidence type="ECO:0000256" key="1">
    <source>
        <dbReference type="RuleBase" id="RU365079"/>
    </source>
</evidence>
<gene>
    <name evidence="4" type="ORF">LMXM_33_3920</name>
</gene>
<dbReference type="VEuPathDB" id="TriTrypDB:LmxM.33.3920"/>
<dbReference type="PhylomeDB" id="E9B5I5"/>
<keyword evidence="1" id="KW-0813">Transport</keyword>
<dbReference type="OMA" id="NEQMQDF"/>
<dbReference type="OrthoDB" id="277011at2759"/>
<feature type="region of interest" description="Disordered" evidence="2">
    <location>
        <begin position="199"/>
        <end position="267"/>
    </location>
</feature>
<keyword evidence="5" id="KW-1185">Reference proteome</keyword>
<name>E9B5I5_LEIMU</name>
<feature type="region of interest" description="Disordered" evidence="2">
    <location>
        <begin position="451"/>
        <end position="494"/>
    </location>
</feature>
<feature type="compositionally biased region" description="Polar residues" evidence="2">
    <location>
        <begin position="50"/>
        <end position="62"/>
    </location>
</feature>